<dbReference type="InterPro" id="IPR041916">
    <property type="entry name" value="Anti_sigma_zinc_sf"/>
</dbReference>
<keyword evidence="6" id="KW-1185">Reference proteome</keyword>
<protein>
    <recommendedName>
        <fullName evidence="4">Putative zinc-finger domain-containing protein</fullName>
    </recommendedName>
</protein>
<evidence type="ECO:0000313" key="5">
    <source>
        <dbReference type="EMBL" id="GAA0556712.1"/>
    </source>
</evidence>
<evidence type="ECO:0000256" key="1">
    <source>
        <dbReference type="ARBA" id="ARBA00023015"/>
    </source>
</evidence>
<dbReference type="Pfam" id="PF13490">
    <property type="entry name" value="zf-HC2"/>
    <property type="match status" value="1"/>
</dbReference>
<feature type="region of interest" description="Disordered" evidence="3">
    <location>
        <begin position="119"/>
        <end position="157"/>
    </location>
</feature>
<evidence type="ECO:0000313" key="6">
    <source>
        <dbReference type="Proteomes" id="UP001500729"/>
    </source>
</evidence>
<proteinExistence type="predicted"/>
<comment type="caution">
    <text evidence="5">The sequence shown here is derived from an EMBL/GenBank/DDBJ whole genome shotgun (WGS) entry which is preliminary data.</text>
</comment>
<evidence type="ECO:0000259" key="4">
    <source>
        <dbReference type="Pfam" id="PF13490"/>
    </source>
</evidence>
<gene>
    <name evidence="5" type="ORF">GCM10009533_63010</name>
</gene>
<reference evidence="5 6" key="1">
    <citation type="journal article" date="2019" name="Int. J. Syst. Evol. Microbiol.">
        <title>The Global Catalogue of Microorganisms (GCM) 10K type strain sequencing project: providing services to taxonomists for standard genome sequencing and annotation.</title>
        <authorList>
            <consortium name="The Broad Institute Genomics Platform"/>
            <consortium name="The Broad Institute Genome Sequencing Center for Infectious Disease"/>
            <person name="Wu L."/>
            <person name="Ma J."/>
        </authorList>
    </citation>
    <scope>NUCLEOTIDE SEQUENCE [LARGE SCALE GENOMIC DNA]</scope>
    <source>
        <strain evidence="5 6">JCM 10303</strain>
    </source>
</reference>
<dbReference type="InterPro" id="IPR027383">
    <property type="entry name" value="Znf_put"/>
</dbReference>
<feature type="domain" description="Putative zinc-finger" evidence="4">
    <location>
        <begin position="15"/>
        <end position="46"/>
    </location>
</feature>
<keyword evidence="1" id="KW-0805">Transcription regulation</keyword>
<evidence type="ECO:0000256" key="2">
    <source>
        <dbReference type="ARBA" id="ARBA00023163"/>
    </source>
</evidence>
<evidence type="ECO:0000256" key="3">
    <source>
        <dbReference type="SAM" id="MobiDB-lite"/>
    </source>
</evidence>
<feature type="compositionally biased region" description="Basic and acidic residues" evidence="3">
    <location>
        <begin position="143"/>
        <end position="153"/>
    </location>
</feature>
<accession>A0ABN1E0J6</accession>
<organism evidence="5 6">
    <name type="scientific">Saccharopolyspora erythraea</name>
    <name type="common">Streptomyces erythraeus</name>
    <dbReference type="NCBI Taxonomy" id="1836"/>
    <lineage>
        <taxon>Bacteria</taxon>
        <taxon>Bacillati</taxon>
        <taxon>Actinomycetota</taxon>
        <taxon>Actinomycetes</taxon>
        <taxon>Pseudonocardiales</taxon>
        <taxon>Pseudonocardiaceae</taxon>
        <taxon>Saccharopolyspora</taxon>
    </lineage>
</organism>
<sequence length="250" mass="24830">MTVMRGWGLPEQHLALDALVAFVDGELSPSAYDRAASHLARCPACAADAAAQRQARAAVQAADTPSISPRLMQALQAIPSQAELPSQPDGLALTPDGQLVALTPGARGKSFGTGAVLGAGTPLGGSRQPLGSSTPLGGDGVEAEPHARGDARGRRTRQGAGVVFSGLVLGALALMNLPADDERLPTTTSPLPLPGGAYGNVVMPASATTTSVAPESSAAQPATAQPTTAQPATAHPSAAPQAAAPAAPRP</sequence>
<keyword evidence="2" id="KW-0804">Transcription</keyword>
<dbReference type="EMBL" id="BAAAGS010000071">
    <property type="protein sequence ID" value="GAA0556712.1"/>
    <property type="molecule type" value="Genomic_DNA"/>
</dbReference>
<feature type="region of interest" description="Disordered" evidence="3">
    <location>
        <begin position="208"/>
        <end position="250"/>
    </location>
</feature>
<dbReference type="Gene3D" id="1.10.10.1320">
    <property type="entry name" value="Anti-sigma factor, zinc-finger domain"/>
    <property type="match status" value="1"/>
</dbReference>
<name>A0ABN1E0J6_SACER</name>
<dbReference type="RefSeq" id="WP_029622011.1">
    <property type="nucleotide sequence ID" value="NZ_BAAAGS010000071.1"/>
</dbReference>
<dbReference type="Proteomes" id="UP001500729">
    <property type="component" value="Unassembled WGS sequence"/>
</dbReference>
<feature type="compositionally biased region" description="Low complexity" evidence="3">
    <location>
        <begin position="213"/>
        <end position="250"/>
    </location>
</feature>